<keyword evidence="5" id="KW-0472">Membrane</keyword>
<evidence type="ECO:0000256" key="4">
    <source>
        <dbReference type="ARBA" id="ARBA00023163"/>
    </source>
</evidence>
<gene>
    <name evidence="7" type="ORF">KPL78_16725</name>
</gene>
<proteinExistence type="inferred from homology"/>
<dbReference type="InterPro" id="IPR005119">
    <property type="entry name" value="LysR_subst-bd"/>
</dbReference>
<protein>
    <submittedName>
        <fullName evidence="7">LysR family transcriptional regulator</fullName>
    </submittedName>
</protein>
<dbReference type="InterPro" id="IPR000847">
    <property type="entry name" value="LysR_HTH_N"/>
</dbReference>
<feature type="transmembrane region" description="Helical" evidence="5">
    <location>
        <begin position="15"/>
        <end position="34"/>
    </location>
</feature>
<dbReference type="EMBL" id="JAHYBZ010000005">
    <property type="protein sequence ID" value="MBW6399504.1"/>
    <property type="molecule type" value="Genomic_DNA"/>
</dbReference>
<dbReference type="InterPro" id="IPR036388">
    <property type="entry name" value="WH-like_DNA-bd_sf"/>
</dbReference>
<keyword evidence="8" id="KW-1185">Reference proteome</keyword>
<dbReference type="Pfam" id="PF03466">
    <property type="entry name" value="LysR_substrate"/>
    <property type="match status" value="1"/>
</dbReference>
<evidence type="ECO:0000256" key="2">
    <source>
        <dbReference type="ARBA" id="ARBA00023015"/>
    </source>
</evidence>
<keyword evidence="4" id="KW-0804">Transcription</keyword>
<evidence type="ECO:0000259" key="6">
    <source>
        <dbReference type="PROSITE" id="PS50931"/>
    </source>
</evidence>
<evidence type="ECO:0000256" key="3">
    <source>
        <dbReference type="ARBA" id="ARBA00023125"/>
    </source>
</evidence>
<feature type="domain" description="HTH lysR-type" evidence="6">
    <location>
        <begin position="8"/>
        <end position="65"/>
    </location>
</feature>
<dbReference type="SUPFAM" id="SSF53850">
    <property type="entry name" value="Periplasmic binding protein-like II"/>
    <property type="match status" value="1"/>
</dbReference>
<comment type="caution">
    <text evidence="7">The sequence shown here is derived from an EMBL/GenBank/DDBJ whole genome shotgun (WGS) entry which is preliminary data.</text>
</comment>
<keyword evidence="3" id="KW-0238">DNA-binding</keyword>
<evidence type="ECO:0000313" key="8">
    <source>
        <dbReference type="Proteomes" id="UP001196565"/>
    </source>
</evidence>
<accession>A0ABS7AB22</accession>
<dbReference type="Gene3D" id="1.10.10.10">
    <property type="entry name" value="Winged helix-like DNA-binding domain superfamily/Winged helix DNA-binding domain"/>
    <property type="match status" value="1"/>
</dbReference>
<dbReference type="Pfam" id="PF00126">
    <property type="entry name" value="HTH_1"/>
    <property type="match status" value="1"/>
</dbReference>
<organism evidence="7 8">
    <name type="scientific">Roseomonas alba</name>
    <dbReference type="NCBI Taxonomy" id="2846776"/>
    <lineage>
        <taxon>Bacteria</taxon>
        <taxon>Pseudomonadati</taxon>
        <taxon>Pseudomonadota</taxon>
        <taxon>Alphaproteobacteria</taxon>
        <taxon>Acetobacterales</taxon>
        <taxon>Roseomonadaceae</taxon>
        <taxon>Roseomonas</taxon>
    </lineage>
</organism>
<dbReference type="InterPro" id="IPR058163">
    <property type="entry name" value="LysR-type_TF_proteobact-type"/>
</dbReference>
<dbReference type="RefSeq" id="WP_219764104.1">
    <property type="nucleotide sequence ID" value="NZ_JAHYBZ010000005.1"/>
</dbReference>
<evidence type="ECO:0000256" key="5">
    <source>
        <dbReference type="SAM" id="Phobius"/>
    </source>
</evidence>
<name>A0ABS7AB22_9PROT</name>
<dbReference type="Gene3D" id="3.40.190.290">
    <property type="match status" value="1"/>
</dbReference>
<evidence type="ECO:0000256" key="1">
    <source>
        <dbReference type="ARBA" id="ARBA00009437"/>
    </source>
</evidence>
<dbReference type="PANTHER" id="PTHR30537">
    <property type="entry name" value="HTH-TYPE TRANSCRIPTIONAL REGULATOR"/>
    <property type="match status" value="1"/>
</dbReference>
<sequence length="302" mass="32076">MPDAPKALSWDDFRLVRAIAGTGSLPAAAVALGLNHSTVFRRLRQVEAMLGVALFERHRSGFVATPAGEAIVATAGRMDHDVTEVLRRLAGQAPSPAGELRISTSDSLLVQVLLPLFARFRAEYPRITLDLVIGNAASNLSRRDADIAIRAADTAPETLVGRRLARIAWALYGRADDVAAPGQDPVAQANWVGLGESMGSLKATQFLQKSVAPERIAARVNSVLALAEAVEAGLGIGHLPCFVGDVRPGLRRLAAPEAAFGSTLWVLTHPDLRQAPRVRAMMDFVGPAVAPLRDLLEGRGLG</sequence>
<evidence type="ECO:0000313" key="7">
    <source>
        <dbReference type="EMBL" id="MBW6399504.1"/>
    </source>
</evidence>
<comment type="similarity">
    <text evidence="1">Belongs to the LysR transcriptional regulatory family.</text>
</comment>
<dbReference type="PANTHER" id="PTHR30537:SF3">
    <property type="entry name" value="TRANSCRIPTIONAL REGULATORY PROTEIN"/>
    <property type="match status" value="1"/>
</dbReference>
<keyword evidence="5" id="KW-1133">Transmembrane helix</keyword>
<reference evidence="7 8" key="1">
    <citation type="submission" date="2021-07" db="EMBL/GenBank/DDBJ databases">
        <authorList>
            <person name="So Y."/>
        </authorList>
    </citation>
    <scope>NUCLEOTIDE SEQUENCE [LARGE SCALE GENOMIC DNA]</scope>
    <source>
        <strain evidence="7 8">HJA6</strain>
    </source>
</reference>
<dbReference type="SUPFAM" id="SSF46785">
    <property type="entry name" value="Winged helix' DNA-binding domain"/>
    <property type="match status" value="1"/>
</dbReference>
<dbReference type="PROSITE" id="PS50931">
    <property type="entry name" value="HTH_LYSR"/>
    <property type="match status" value="1"/>
</dbReference>
<keyword evidence="2" id="KW-0805">Transcription regulation</keyword>
<dbReference type="InterPro" id="IPR036390">
    <property type="entry name" value="WH_DNA-bd_sf"/>
</dbReference>
<keyword evidence="5" id="KW-0812">Transmembrane</keyword>
<dbReference type="Proteomes" id="UP001196565">
    <property type="component" value="Unassembled WGS sequence"/>
</dbReference>